<feature type="compositionally biased region" description="Low complexity" evidence="1">
    <location>
        <begin position="136"/>
        <end position="151"/>
    </location>
</feature>
<evidence type="ECO:0000256" key="2">
    <source>
        <dbReference type="SAM" id="SignalP"/>
    </source>
</evidence>
<keyword evidence="4" id="KW-1185">Reference proteome</keyword>
<organism evidence="3 4">
    <name type="scientific">Puccinia graminis f. sp. tritici (strain CRL 75-36-700-3 / race SCCL)</name>
    <name type="common">Black stem rust fungus</name>
    <dbReference type="NCBI Taxonomy" id="418459"/>
    <lineage>
        <taxon>Eukaryota</taxon>
        <taxon>Fungi</taxon>
        <taxon>Dikarya</taxon>
        <taxon>Basidiomycota</taxon>
        <taxon>Pucciniomycotina</taxon>
        <taxon>Pucciniomycetes</taxon>
        <taxon>Pucciniales</taxon>
        <taxon>Pucciniaceae</taxon>
        <taxon>Puccinia</taxon>
    </lineage>
</organism>
<dbReference type="RefSeq" id="XP_003321136.2">
    <property type="nucleotide sequence ID" value="XM_003321088.2"/>
</dbReference>
<feature type="signal peptide" evidence="2">
    <location>
        <begin position="1"/>
        <end position="22"/>
    </location>
</feature>
<evidence type="ECO:0000313" key="3">
    <source>
        <dbReference type="EMBL" id="EFP76717.2"/>
    </source>
</evidence>
<dbReference type="GeneID" id="10528737"/>
<reference key="1">
    <citation type="submission" date="2007-01" db="EMBL/GenBank/DDBJ databases">
        <title>The Genome Sequence of Puccinia graminis f. sp. tritici Strain CRL 75-36-700-3.</title>
        <authorList>
            <consortium name="The Broad Institute Genome Sequencing Platform"/>
            <person name="Birren B."/>
            <person name="Lander E."/>
            <person name="Galagan J."/>
            <person name="Nusbaum C."/>
            <person name="Devon K."/>
            <person name="Cuomo C."/>
            <person name="Jaffe D."/>
            <person name="Butler J."/>
            <person name="Alvarez P."/>
            <person name="Gnerre S."/>
            <person name="Grabherr M."/>
            <person name="Mauceli E."/>
            <person name="Brockman W."/>
            <person name="Young S."/>
            <person name="LaButti K."/>
            <person name="Sykes S."/>
            <person name="DeCaprio D."/>
            <person name="Crawford M."/>
            <person name="Koehrsen M."/>
            <person name="Engels R."/>
            <person name="Montgomery P."/>
            <person name="Pearson M."/>
            <person name="Howarth C."/>
            <person name="Larson L."/>
            <person name="White J."/>
            <person name="Zeng Q."/>
            <person name="Kodira C."/>
            <person name="Yandava C."/>
            <person name="Alvarado L."/>
            <person name="O'Leary S."/>
            <person name="Szabo L."/>
            <person name="Dean R."/>
            <person name="Schein J."/>
        </authorList>
    </citation>
    <scope>NUCLEOTIDE SEQUENCE</scope>
    <source>
        <strain>CRL 75-36-700-3</strain>
    </source>
</reference>
<dbReference type="Proteomes" id="UP000008783">
    <property type="component" value="Unassembled WGS sequence"/>
</dbReference>
<dbReference type="EMBL" id="DS178266">
    <property type="protein sequence ID" value="EFP76717.2"/>
    <property type="molecule type" value="Genomic_DNA"/>
</dbReference>
<name>E3JXE2_PUCGT</name>
<protein>
    <recommendedName>
        <fullName evidence="5">EGF-like domain-containing protein</fullName>
    </recommendedName>
</protein>
<feature type="chain" id="PRO_5003173047" description="EGF-like domain-containing protein" evidence="2">
    <location>
        <begin position="23"/>
        <end position="163"/>
    </location>
</feature>
<keyword evidence="2" id="KW-0732">Signal</keyword>
<dbReference type="KEGG" id="pgr:PGTG_02178"/>
<sequence>MACKFPALLVLVWFFSLHVGRTICLDEKCPECEGMVGMVPFKTYCGRQLTCRCGSPIGHKQCEELKEGTHQTCEAGCGWRDDEYVKLCTDQDHHQEPCKAFLTNPGSFESPSSSESLTASRSGSFSSETTSHDSAESAPSSVQSVSSPSWEVESDLTKTPLKA</sequence>
<evidence type="ECO:0000313" key="4">
    <source>
        <dbReference type="Proteomes" id="UP000008783"/>
    </source>
</evidence>
<evidence type="ECO:0000256" key="1">
    <source>
        <dbReference type="SAM" id="MobiDB-lite"/>
    </source>
</evidence>
<gene>
    <name evidence="3" type="ORF">PGTG_02178</name>
</gene>
<feature type="compositionally biased region" description="Low complexity" evidence="1">
    <location>
        <begin position="107"/>
        <end position="129"/>
    </location>
</feature>
<accession>E3JXE2</accession>
<dbReference type="VEuPathDB" id="FungiDB:PGTG_02178"/>
<dbReference type="HOGENOM" id="CLU_1723242_0_0_1"/>
<dbReference type="OrthoDB" id="10369827at2759"/>
<feature type="region of interest" description="Disordered" evidence="1">
    <location>
        <begin position="102"/>
        <end position="163"/>
    </location>
</feature>
<dbReference type="InParanoid" id="E3JXE2"/>
<proteinExistence type="predicted"/>
<reference evidence="4" key="2">
    <citation type="journal article" date="2011" name="Proc. Natl. Acad. Sci. U.S.A.">
        <title>Obligate biotrophy features unraveled by the genomic analysis of rust fungi.</title>
        <authorList>
            <person name="Duplessis S."/>
            <person name="Cuomo C.A."/>
            <person name="Lin Y.-C."/>
            <person name="Aerts A."/>
            <person name="Tisserant E."/>
            <person name="Veneault-Fourrey C."/>
            <person name="Joly D.L."/>
            <person name="Hacquard S."/>
            <person name="Amselem J."/>
            <person name="Cantarel B.L."/>
            <person name="Chiu R."/>
            <person name="Coutinho P.M."/>
            <person name="Feau N."/>
            <person name="Field M."/>
            <person name="Frey P."/>
            <person name="Gelhaye E."/>
            <person name="Goldberg J."/>
            <person name="Grabherr M.G."/>
            <person name="Kodira C.D."/>
            <person name="Kohler A."/>
            <person name="Kuees U."/>
            <person name="Lindquist E.A."/>
            <person name="Lucas S.M."/>
            <person name="Mago R."/>
            <person name="Mauceli E."/>
            <person name="Morin E."/>
            <person name="Murat C."/>
            <person name="Pangilinan J.L."/>
            <person name="Park R."/>
            <person name="Pearson M."/>
            <person name="Quesneville H."/>
            <person name="Rouhier N."/>
            <person name="Sakthikumar S."/>
            <person name="Salamov A.A."/>
            <person name="Schmutz J."/>
            <person name="Selles B."/>
            <person name="Shapiro H."/>
            <person name="Tanguay P."/>
            <person name="Tuskan G.A."/>
            <person name="Henrissat B."/>
            <person name="Van de Peer Y."/>
            <person name="Rouze P."/>
            <person name="Ellis J.G."/>
            <person name="Dodds P.N."/>
            <person name="Schein J.E."/>
            <person name="Zhong S."/>
            <person name="Hamelin R.C."/>
            <person name="Grigoriev I.V."/>
            <person name="Szabo L.J."/>
            <person name="Martin F."/>
        </authorList>
    </citation>
    <scope>NUCLEOTIDE SEQUENCE [LARGE SCALE GENOMIC DNA]</scope>
    <source>
        <strain evidence="4">CRL 75-36-700-3 / race SCCL</strain>
    </source>
</reference>
<dbReference type="AlphaFoldDB" id="E3JXE2"/>
<evidence type="ECO:0008006" key="5">
    <source>
        <dbReference type="Google" id="ProtNLM"/>
    </source>
</evidence>